<sequence>MGSYLSDRELAQLAPADEAAFQSPVPTQMITNCEFNPLPQTEQQRKVEGRLKDIADTAGRKLGLDRRGFLRTGCGMAAAFVAMNEVYGPLFKVDAAEAAEPDAAAARSAGLSKQFIFDDQLHFVRDDYPFEGLLGLAHYAAENWNPAMKKEAVGMTLERYKFANFLREIYFDSDTKIGLLSGAPFDDPTKWFLSNDQIKQAAQTVNHIAGSRRLLFHSLVTPGQPGWTEEVDRVIETVRPTSWKGYTIGDPLSPQTTRYPFRLDDEKLMYPFYEKAVRAGITNICIHKGLLPKDYETSIPGGRWKYANVDDVPKAAKDWPQMNFIIYHSALRMFQEDPQAGLDEFEKTGYIRWVSDLAAIPEKHGVTNVYADTGTSFAVSCTTNPRFCAAFMGTLVKGLGYDHILWGTDSVWYGSPQWQIEAFRRLEIPEDMQKKHGFAPLGAADGQVKGAILGYNGARLYSLDLRAAADQLPYDGIAQRKAAWLDQGEGRSNTAYGYVVPA</sequence>
<dbReference type="InterPro" id="IPR006680">
    <property type="entry name" value="Amidohydro-rel"/>
</dbReference>
<evidence type="ECO:0000313" key="3">
    <source>
        <dbReference type="Proteomes" id="UP000239724"/>
    </source>
</evidence>
<comment type="caution">
    <text evidence="2">The sequence shown here is derived from an EMBL/GenBank/DDBJ whole genome shotgun (WGS) entry which is preliminary data.</text>
</comment>
<dbReference type="OrthoDB" id="7325417at2"/>
<dbReference type="RefSeq" id="WP_104523027.1">
    <property type="nucleotide sequence ID" value="NZ_NHRY01000272.1"/>
</dbReference>
<dbReference type="Proteomes" id="UP000239724">
    <property type="component" value="Unassembled WGS sequence"/>
</dbReference>
<accession>A0A2S6MV54</accession>
<dbReference type="Gene3D" id="3.20.20.140">
    <property type="entry name" value="Metal-dependent hydrolases"/>
    <property type="match status" value="1"/>
</dbReference>
<name>A0A2S6MV54_RHOGL</name>
<organism evidence="2 3">
    <name type="scientific">Rhodopila globiformis</name>
    <name type="common">Rhodopseudomonas globiformis</name>
    <dbReference type="NCBI Taxonomy" id="1071"/>
    <lineage>
        <taxon>Bacteria</taxon>
        <taxon>Pseudomonadati</taxon>
        <taxon>Pseudomonadota</taxon>
        <taxon>Alphaproteobacteria</taxon>
        <taxon>Acetobacterales</taxon>
        <taxon>Acetobacteraceae</taxon>
        <taxon>Rhodopila</taxon>
    </lineage>
</organism>
<keyword evidence="3" id="KW-1185">Reference proteome</keyword>
<evidence type="ECO:0000259" key="1">
    <source>
        <dbReference type="Pfam" id="PF04909"/>
    </source>
</evidence>
<evidence type="ECO:0000313" key="2">
    <source>
        <dbReference type="EMBL" id="PPQ26247.1"/>
    </source>
</evidence>
<protein>
    <submittedName>
        <fullName evidence="2">Amidohydrolase</fullName>
    </submittedName>
</protein>
<dbReference type="AlphaFoldDB" id="A0A2S6MV54"/>
<dbReference type="GO" id="GO:0016787">
    <property type="term" value="F:hydrolase activity"/>
    <property type="evidence" value="ECO:0007669"/>
    <property type="project" value="UniProtKB-KW"/>
</dbReference>
<proteinExistence type="predicted"/>
<keyword evidence="2" id="KW-0378">Hydrolase</keyword>
<dbReference type="PANTHER" id="PTHR42889">
    <property type="entry name" value="BLR3681 PROTEIN"/>
    <property type="match status" value="1"/>
</dbReference>
<dbReference type="Pfam" id="PF04909">
    <property type="entry name" value="Amidohydro_2"/>
    <property type="match status" value="1"/>
</dbReference>
<dbReference type="EMBL" id="NHRY01000272">
    <property type="protein sequence ID" value="PPQ26247.1"/>
    <property type="molecule type" value="Genomic_DNA"/>
</dbReference>
<feature type="domain" description="Amidohydrolase-related" evidence="1">
    <location>
        <begin position="262"/>
        <end position="462"/>
    </location>
</feature>
<dbReference type="SUPFAM" id="SSF51556">
    <property type="entry name" value="Metallo-dependent hydrolases"/>
    <property type="match status" value="1"/>
</dbReference>
<gene>
    <name evidence="2" type="ORF">CCS01_30995</name>
</gene>
<dbReference type="InterPro" id="IPR032466">
    <property type="entry name" value="Metal_Hydrolase"/>
</dbReference>
<dbReference type="PANTHER" id="PTHR42889:SF1">
    <property type="entry name" value="BLR3681 PROTEIN"/>
    <property type="match status" value="1"/>
</dbReference>
<reference evidence="2 3" key="1">
    <citation type="journal article" date="2018" name="Arch. Microbiol.">
        <title>New insights into the metabolic potential of the phototrophic purple bacterium Rhodopila globiformis DSM 161(T) from its draft genome sequence and evidence for a vanadium-dependent nitrogenase.</title>
        <authorList>
            <person name="Imhoff J.F."/>
            <person name="Rahn T."/>
            <person name="Kunzel S."/>
            <person name="Neulinger S.C."/>
        </authorList>
    </citation>
    <scope>NUCLEOTIDE SEQUENCE [LARGE SCALE GENOMIC DNA]</scope>
    <source>
        <strain evidence="2 3">DSM 161</strain>
    </source>
</reference>